<keyword evidence="2" id="KW-0732">Signal</keyword>
<accession>A0A6P1DYK4</accession>
<dbReference type="SUPFAM" id="SSF46626">
    <property type="entry name" value="Cytochrome c"/>
    <property type="match status" value="1"/>
</dbReference>
<feature type="signal peptide" evidence="2">
    <location>
        <begin position="1"/>
        <end position="26"/>
    </location>
</feature>
<dbReference type="InterPro" id="IPR036909">
    <property type="entry name" value="Cyt_c-like_dom_sf"/>
</dbReference>
<evidence type="ECO:0000313" key="3">
    <source>
        <dbReference type="EMBL" id="NEX22560.1"/>
    </source>
</evidence>
<name>A0A6P1DYK4_9GAMM</name>
<dbReference type="EMBL" id="JAAIJR010000107">
    <property type="protein sequence ID" value="NEX22560.1"/>
    <property type="molecule type" value="Genomic_DNA"/>
</dbReference>
<dbReference type="GO" id="GO:0009055">
    <property type="term" value="F:electron transfer activity"/>
    <property type="evidence" value="ECO:0007669"/>
    <property type="project" value="InterPro"/>
</dbReference>
<dbReference type="GO" id="GO:0020037">
    <property type="term" value="F:heme binding"/>
    <property type="evidence" value="ECO:0007669"/>
    <property type="project" value="InterPro"/>
</dbReference>
<evidence type="ECO:0000313" key="4">
    <source>
        <dbReference type="Proteomes" id="UP000471640"/>
    </source>
</evidence>
<sequence>MRHRSPLLVVLTIGLLSLTALSVAFAGDGEGEERRGGGGTGHWMQSRAPVTTPGQATYAQECSACHMAYQAALLPALTWARIMSPAALGSHYGDDASLSAATINEITTYLTRNAADQRGDRRAQAMAAGTPNLAGPGETLPRITDTSYFKREHGEIPAHLVQDNPEVGSFSHCNACHRRATEGDYSERQIDIPGYGPWKD</sequence>
<comment type="caution">
    <text evidence="3">The sequence shown here is derived from an EMBL/GenBank/DDBJ whole genome shotgun (WGS) entry which is preliminary data.</text>
</comment>
<feature type="region of interest" description="Disordered" evidence="1">
    <location>
        <begin position="29"/>
        <end position="49"/>
    </location>
</feature>
<dbReference type="Proteomes" id="UP000471640">
    <property type="component" value="Unassembled WGS sequence"/>
</dbReference>
<dbReference type="RefSeq" id="WP_164655657.1">
    <property type="nucleotide sequence ID" value="NZ_JAAIJR010000107.1"/>
</dbReference>
<protein>
    <submittedName>
        <fullName evidence="3">Cytochrome C</fullName>
    </submittedName>
</protein>
<dbReference type="Pfam" id="PF09626">
    <property type="entry name" value="DHC"/>
    <property type="match status" value="1"/>
</dbReference>
<evidence type="ECO:0000256" key="1">
    <source>
        <dbReference type="SAM" id="MobiDB-lite"/>
    </source>
</evidence>
<dbReference type="AlphaFoldDB" id="A0A6P1DYK4"/>
<dbReference type="InterPro" id="IPR018588">
    <property type="entry name" value="Dihaem_cytochrome-c"/>
</dbReference>
<evidence type="ECO:0000256" key="2">
    <source>
        <dbReference type="SAM" id="SignalP"/>
    </source>
</evidence>
<feature type="chain" id="PRO_5026709952" evidence="2">
    <location>
        <begin position="27"/>
        <end position="200"/>
    </location>
</feature>
<reference evidence="3 4" key="2">
    <citation type="submission" date="2020-02" db="EMBL/GenBank/DDBJ databases">
        <title>Genome sequences of Thiorhodococcus mannitoliphagus and Thiorhodococcus minor, purple sulfur photosynthetic bacteria in the gammaproteobacterial family, Chromatiaceae.</title>
        <authorList>
            <person name="Aviles F.A."/>
            <person name="Meyer T.E."/>
            <person name="Kyndt J.A."/>
        </authorList>
    </citation>
    <scope>NUCLEOTIDE SEQUENCE [LARGE SCALE GENOMIC DNA]</scope>
    <source>
        <strain evidence="3 4">DSM 18266</strain>
    </source>
</reference>
<gene>
    <name evidence="3" type="ORF">G3480_20000</name>
</gene>
<organism evidence="3 4">
    <name type="scientific">Thiorhodococcus mannitoliphagus</name>
    <dbReference type="NCBI Taxonomy" id="329406"/>
    <lineage>
        <taxon>Bacteria</taxon>
        <taxon>Pseudomonadati</taxon>
        <taxon>Pseudomonadota</taxon>
        <taxon>Gammaproteobacteria</taxon>
        <taxon>Chromatiales</taxon>
        <taxon>Chromatiaceae</taxon>
        <taxon>Thiorhodococcus</taxon>
    </lineage>
</organism>
<keyword evidence="4" id="KW-1185">Reference proteome</keyword>
<proteinExistence type="predicted"/>
<reference evidence="4" key="1">
    <citation type="journal article" date="2020" name="Microbiol. Resour. Announc.">
        <title>Draft Genome Sequences of Thiorhodococcus mannitoliphagus and Thiorhodococcus minor, Purple Sulfur Photosynthetic Bacteria in the Gammaproteobacterial Family Chromatiaceae.</title>
        <authorList>
            <person name="Aviles F.A."/>
            <person name="Meyer T.E."/>
            <person name="Kyndt J.A."/>
        </authorList>
    </citation>
    <scope>NUCLEOTIDE SEQUENCE [LARGE SCALE GENOMIC DNA]</scope>
    <source>
        <strain evidence="4">DSM 18266</strain>
    </source>
</reference>